<comment type="caution">
    <text evidence="4">The sequence shown here is derived from an EMBL/GenBank/DDBJ whole genome shotgun (WGS) entry which is preliminary data.</text>
</comment>
<dbReference type="PROSITE" id="PS51154">
    <property type="entry name" value="MACRO"/>
    <property type="match status" value="1"/>
</dbReference>
<keyword evidence="2" id="KW-0812">Transmembrane</keyword>
<evidence type="ECO:0000256" key="2">
    <source>
        <dbReference type="SAM" id="Phobius"/>
    </source>
</evidence>
<evidence type="ECO:0000313" key="5">
    <source>
        <dbReference type="Proteomes" id="UP001634394"/>
    </source>
</evidence>
<accession>A0ABD3X9D6</accession>
<dbReference type="InterPro" id="IPR002589">
    <property type="entry name" value="Macro_dom"/>
</dbReference>
<dbReference type="EMBL" id="JBJQND010000003">
    <property type="protein sequence ID" value="KAL3881632.1"/>
    <property type="molecule type" value="Genomic_DNA"/>
</dbReference>
<evidence type="ECO:0000313" key="4">
    <source>
        <dbReference type="EMBL" id="KAL3881632.1"/>
    </source>
</evidence>
<evidence type="ECO:0000259" key="3">
    <source>
        <dbReference type="PROSITE" id="PS51154"/>
    </source>
</evidence>
<proteinExistence type="predicted"/>
<feature type="compositionally biased region" description="Basic and acidic residues" evidence="1">
    <location>
        <begin position="7"/>
        <end position="25"/>
    </location>
</feature>
<feature type="region of interest" description="Disordered" evidence="1">
    <location>
        <begin position="1"/>
        <end position="25"/>
    </location>
</feature>
<sequence length="315" mass="35879">MLNVKPLSHETTQDEKSSEVSGAKHDGTLQSDVRVTYKLCDINGQMVEAWREIFKDYIPDRIQIYKGDIFKQGPAADAIVSPANSFGFMDGGIDMAYSMHFGWQLQERLQKVIREEYNGELLVGDAIIIPTVEDWTKENSIDWSKFNEGQPIKYLISAPTMRVPLDVSDTVNAFLAFRAVILSVKKHNNTPGNKPISTVLCPGLGTAVGRMPKIKCAYQMLRAYETFELNINEKMIHPEWLGTPSRDHMDMVQFGTEKGRTKLWKNTKAKFEPSEWAKDRTDYKERMLYLFVFILLGLTAVLTHYWLYHAGGNGN</sequence>
<keyword evidence="5" id="KW-1185">Reference proteome</keyword>
<name>A0ABD3X9D6_SINWO</name>
<feature type="domain" description="Macro" evidence="3">
    <location>
        <begin position="49"/>
        <end position="240"/>
    </location>
</feature>
<dbReference type="SUPFAM" id="SSF52949">
    <property type="entry name" value="Macro domain-like"/>
    <property type="match status" value="1"/>
</dbReference>
<dbReference type="InterPro" id="IPR043472">
    <property type="entry name" value="Macro_dom-like"/>
</dbReference>
<feature type="transmembrane region" description="Helical" evidence="2">
    <location>
        <begin position="288"/>
        <end position="308"/>
    </location>
</feature>
<evidence type="ECO:0000256" key="1">
    <source>
        <dbReference type="SAM" id="MobiDB-lite"/>
    </source>
</evidence>
<gene>
    <name evidence="4" type="ORF">ACJMK2_028045</name>
</gene>
<protein>
    <recommendedName>
        <fullName evidence="3">Macro domain-containing protein</fullName>
    </recommendedName>
</protein>
<dbReference type="Proteomes" id="UP001634394">
    <property type="component" value="Unassembled WGS sequence"/>
</dbReference>
<keyword evidence="2" id="KW-0472">Membrane</keyword>
<keyword evidence="2" id="KW-1133">Transmembrane helix</keyword>
<reference evidence="4 5" key="1">
    <citation type="submission" date="2024-11" db="EMBL/GenBank/DDBJ databases">
        <title>Chromosome-level genome assembly of the freshwater bivalve Anodonta woodiana.</title>
        <authorList>
            <person name="Chen X."/>
        </authorList>
    </citation>
    <scope>NUCLEOTIDE SEQUENCE [LARGE SCALE GENOMIC DNA]</scope>
    <source>
        <strain evidence="4">MN2024</strain>
        <tissue evidence="4">Gills</tissue>
    </source>
</reference>
<dbReference type="Gene3D" id="3.40.220.10">
    <property type="entry name" value="Leucine Aminopeptidase, subunit E, domain 1"/>
    <property type="match status" value="1"/>
</dbReference>
<dbReference type="SMART" id="SM00506">
    <property type="entry name" value="A1pp"/>
    <property type="match status" value="1"/>
</dbReference>
<organism evidence="4 5">
    <name type="scientific">Sinanodonta woodiana</name>
    <name type="common">Chinese pond mussel</name>
    <name type="synonym">Anodonta woodiana</name>
    <dbReference type="NCBI Taxonomy" id="1069815"/>
    <lineage>
        <taxon>Eukaryota</taxon>
        <taxon>Metazoa</taxon>
        <taxon>Spiralia</taxon>
        <taxon>Lophotrochozoa</taxon>
        <taxon>Mollusca</taxon>
        <taxon>Bivalvia</taxon>
        <taxon>Autobranchia</taxon>
        <taxon>Heteroconchia</taxon>
        <taxon>Palaeoheterodonta</taxon>
        <taxon>Unionida</taxon>
        <taxon>Unionoidea</taxon>
        <taxon>Unionidae</taxon>
        <taxon>Unioninae</taxon>
        <taxon>Sinanodonta</taxon>
    </lineage>
</organism>
<dbReference type="AlphaFoldDB" id="A0ABD3X9D6"/>
<dbReference type="CDD" id="cd02900">
    <property type="entry name" value="Macro_Appr_pase"/>
    <property type="match status" value="1"/>
</dbReference>